<dbReference type="SUPFAM" id="SSF53335">
    <property type="entry name" value="S-adenosyl-L-methionine-dependent methyltransferases"/>
    <property type="match status" value="1"/>
</dbReference>
<gene>
    <name evidence="3" type="ORF">CKO42_23510</name>
</gene>
<proteinExistence type="predicted"/>
<accession>A0A9X0WCV6</accession>
<dbReference type="GO" id="GO:0008168">
    <property type="term" value="F:methyltransferase activity"/>
    <property type="evidence" value="ECO:0007669"/>
    <property type="project" value="UniProtKB-KW"/>
</dbReference>
<dbReference type="RefSeq" id="WP_200250065.1">
    <property type="nucleotide sequence ID" value="NZ_NRRY01000068.1"/>
</dbReference>
<organism evidence="3 4">
    <name type="scientific">Lamprobacter modestohalophilus</name>
    <dbReference type="NCBI Taxonomy" id="1064514"/>
    <lineage>
        <taxon>Bacteria</taxon>
        <taxon>Pseudomonadati</taxon>
        <taxon>Pseudomonadota</taxon>
        <taxon>Gammaproteobacteria</taxon>
        <taxon>Chromatiales</taxon>
        <taxon>Chromatiaceae</taxon>
        <taxon>Lamprobacter</taxon>
    </lineage>
</organism>
<dbReference type="InterPro" id="IPR029063">
    <property type="entry name" value="SAM-dependent_MTases_sf"/>
</dbReference>
<sequence length="253" mass="28495">MTDFHYSKADLCITLDDGSKLKLDDPRAFSIISEAWLRAGWDTKYVYGFSWLGRPIIQLPEDMLRIQEVIYEVKPDIIIETGVAHGGSLIFYASLCAAIGKGRVIGVDIEIRPHNRTAIEEHRLSPMITLVEGSSISPDIVSTIKDHVGSSETVLVLLDSNHLKDHVLAELEAYSPLVSPGSYIVACDGIMKQVVGAPRSQEDWTWNNPLSAIDEFLERHPNFECVEPSWPFNEGLIKERVTYWPRAYLQRQS</sequence>
<dbReference type="GO" id="GO:0032259">
    <property type="term" value="P:methylation"/>
    <property type="evidence" value="ECO:0007669"/>
    <property type="project" value="UniProtKB-KW"/>
</dbReference>
<evidence type="ECO:0000256" key="1">
    <source>
        <dbReference type="ARBA" id="ARBA00022603"/>
    </source>
</evidence>
<dbReference type="AlphaFoldDB" id="A0A9X0WCV6"/>
<evidence type="ECO:0000256" key="2">
    <source>
        <dbReference type="ARBA" id="ARBA00022679"/>
    </source>
</evidence>
<comment type="caution">
    <text evidence="3">The sequence shown here is derived from an EMBL/GenBank/DDBJ whole genome shotgun (WGS) entry which is preliminary data.</text>
</comment>
<dbReference type="GO" id="GO:0005886">
    <property type="term" value="C:plasma membrane"/>
    <property type="evidence" value="ECO:0007669"/>
    <property type="project" value="TreeGrafter"/>
</dbReference>
<keyword evidence="2" id="KW-0808">Transferase</keyword>
<dbReference type="EMBL" id="NRRY01000068">
    <property type="protein sequence ID" value="MBK1621327.1"/>
    <property type="molecule type" value="Genomic_DNA"/>
</dbReference>
<dbReference type="GO" id="GO:0008610">
    <property type="term" value="P:lipid biosynthetic process"/>
    <property type="evidence" value="ECO:0007669"/>
    <property type="project" value="InterPro"/>
</dbReference>
<keyword evidence="4" id="KW-1185">Reference proteome</keyword>
<name>A0A9X0WCV6_9GAMM</name>
<dbReference type="InterPro" id="IPR007072">
    <property type="entry name" value="RNMT_CmcI"/>
</dbReference>
<evidence type="ECO:0000313" key="3">
    <source>
        <dbReference type="EMBL" id="MBK1621327.1"/>
    </source>
</evidence>
<dbReference type="Gene3D" id="3.40.50.150">
    <property type="entry name" value="Vaccinia Virus protein VP39"/>
    <property type="match status" value="1"/>
</dbReference>
<dbReference type="PANTHER" id="PTHR40048:SF1">
    <property type="entry name" value="RHAMNOSYL O-METHYLTRANSFERASE"/>
    <property type="match status" value="1"/>
</dbReference>
<dbReference type="Pfam" id="PF04989">
    <property type="entry name" value="RMNT_CmcI"/>
    <property type="match status" value="1"/>
</dbReference>
<dbReference type="PANTHER" id="PTHR40048">
    <property type="entry name" value="RHAMNOSYL O-METHYLTRANSFERASE"/>
    <property type="match status" value="1"/>
</dbReference>
<protein>
    <submittedName>
        <fullName evidence="3">Hydroxylase</fullName>
    </submittedName>
</protein>
<dbReference type="Proteomes" id="UP001138768">
    <property type="component" value="Unassembled WGS sequence"/>
</dbReference>
<dbReference type="GO" id="GO:0071770">
    <property type="term" value="P:DIM/DIP cell wall layer assembly"/>
    <property type="evidence" value="ECO:0007669"/>
    <property type="project" value="TreeGrafter"/>
</dbReference>
<keyword evidence="1" id="KW-0489">Methyltransferase</keyword>
<evidence type="ECO:0000313" key="4">
    <source>
        <dbReference type="Proteomes" id="UP001138768"/>
    </source>
</evidence>
<reference evidence="3 4" key="1">
    <citation type="journal article" date="2020" name="Microorganisms">
        <title>Osmotic Adaptation and Compatible Solute Biosynthesis of Phototrophic Bacteria as Revealed from Genome Analyses.</title>
        <authorList>
            <person name="Imhoff J.F."/>
            <person name="Rahn T."/>
            <person name="Kunzel S."/>
            <person name="Keller A."/>
            <person name="Neulinger S.C."/>
        </authorList>
    </citation>
    <scope>NUCLEOTIDE SEQUENCE [LARGE SCALE GENOMIC DNA]</scope>
    <source>
        <strain evidence="3 4">DSM 25653</strain>
    </source>
</reference>